<dbReference type="AlphaFoldDB" id="A0A9X3REZ2"/>
<evidence type="ECO:0000313" key="2">
    <source>
        <dbReference type="EMBL" id="MCZ8538394.1"/>
    </source>
</evidence>
<sequence>MKLFAYGTLLQGECNHHVLEEAKLLFKGLTLQAIMYDTGNGYPAIELTKDSLVIGDVYDVPDHMWASLDELEGYTGDPKRDLYTKQMVHIQTECGVLDAVVYTVCDEKMKKVVIPSGDWIAYRKARDNK</sequence>
<organism evidence="2 3">
    <name type="scientific">Paenisporosarcina quisquiliarum</name>
    <dbReference type="NCBI Taxonomy" id="365346"/>
    <lineage>
        <taxon>Bacteria</taxon>
        <taxon>Bacillati</taxon>
        <taxon>Bacillota</taxon>
        <taxon>Bacilli</taxon>
        <taxon>Bacillales</taxon>
        <taxon>Caryophanaceae</taxon>
        <taxon>Paenisporosarcina</taxon>
    </lineage>
</organism>
<dbReference type="Pfam" id="PF06094">
    <property type="entry name" value="GGACT"/>
    <property type="match status" value="1"/>
</dbReference>
<dbReference type="EMBL" id="JAMKBJ010000016">
    <property type="protein sequence ID" value="MCZ8538394.1"/>
    <property type="molecule type" value="Genomic_DNA"/>
</dbReference>
<feature type="domain" description="Gamma-glutamylcyclotransferase AIG2-like" evidence="1">
    <location>
        <begin position="3"/>
        <end position="120"/>
    </location>
</feature>
<dbReference type="CDD" id="cd06661">
    <property type="entry name" value="GGCT_like"/>
    <property type="match status" value="1"/>
</dbReference>
<dbReference type="Proteomes" id="UP001152173">
    <property type="component" value="Unassembled WGS sequence"/>
</dbReference>
<dbReference type="RefSeq" id="WP_269927462.1">
    <property type="nucleotide sequence ID" value="NZ_JAMKBJ010000016.1"/>
</dbReference>
<keyword evidence="3" id="KW-1185">Reference proteome</keyword>
<gene>
    <name evidence="2" type="ORF">M9R32_14450</name>
</gene>
<proteinExistence type="predicted"/>
<dbReference type="SUPFAM" id="SSF110857">
    <property type="entry name" value="Gamma-glutamyl cyclotransferase-like"/>
    <property type="match status" value="1"/>
</dbReference>
<name>A0A9X3REZ2_9BACL</name>
<dbReference type="Gene3D" id="3.10.490.10">
    <property type="entry name" value="Gamma-glutamyl cyclotransferase-like"/>
    <property type="match status" value="1"/>
</dbReference>
<dbReference type="InterPro" id="IPR036568">
    <property type="entry name" value="GGCT-like_sf"/>
</dbReference>
<dbReference type="InterPro" id="IPR009288">
    <property type="entry name" value="AIG2-like_dom"/>
</dbReference>
<reference evidence="2" key="1">
    <citation type="submission" date="2022-05" db="EMBL/GenBank/DDBJ databases">
        <authorList>
            <person name="Colautti A."/>
            <person name="Iacumin L."/>
        </authorList>
    </citation>
    <scope>NUCLEOTIDE SEQUENCE</scope>
    <source>
        <strain evidence="2">SK 55</strain>
    </source>
</reference>
<dbReference type="InterPro" id="IPR013024">
    <property type="entry name" value="GGCT-like"/>
</dbReference>
<protein>
    <submittedName>
        <fullName evidence="2">Gamma-glutamylcyclotransferase</fullName>
    </submittedName>
</protein>
<accession>A0A9X3REZ2</accession>
<evidence type="ECO:0000259" key="1">
    <source>
        <dbReference type="Pfam" id="PF06094"/>
    </source>
</evidence>
<comment type="caution">
    <text evidence="2">The sequence shown here is derived from an EMBL/GenBank/DDBJ whole genome shotgun (WGS) entry which is preliminary data.</text>
</comment>
<evidence type="ECO:0000313" key="3">
    <source>
        <dbReference type="Proteomes" id="UP001152173"/>
    </source>
</evidence>